<accession>A0A066YH53</accession>
<organism evidence="2 3">
    <name type="scientific">Kitasatospora cheerisanensis KCTC 2395</name>
    <dbReference type="NCBI Taxonomy" id="1348663"/>
    <lineage>
        <taxon>Bacteria</taxon>
        <taxon>Bacillati</taxon>
        <taxon>Actinomycetota</taxon>
        <taxon>Actinomycetes</taxon>
        <taxon>Kitasatosporales</taxon>
        <taxon>Streptomycetaceae</taxon>
        <taxon>Kitasatospora</taxon>
    </lineage>
</organism>
<dbReference type="eggNOG" id="ENOG5031HHY">
    <property type="taxonomic scope" value="Bacteria"/>
</dbReference>
<reference evidence="2 3" key="1">
    <citation type="submission" date="2014-05" db="EMBL/GenBank/DDBJ databases">
        <title>Draft Genome Sequence of Kitasatospora cheerisanensis KCTC 2395.</title>
        <authorList>
            <person name="Nam D.H."/>
        </authorList>
    </citation>
    <scope>NUCLEOTIDE SEQUENCE [LARGE SCALE GENOMIC DNA]</scope>
    <source>
        <strain evidence="2 3">KCTC 2395</strain>
    </source>
</reference>
<keyword evidence="3" id="KW-1185">Reference proteome</keyword>
<dbReference type="PATRIC" id="fig|1348663.4.peg.7201"/>
<sequence length="168" mass="18094">MAFRARVDRIRDPRRVPELLQGRGETTEPAARTGRAAVERARLPRLARPAGPDRAYLVTVVDDRARAVVLRSSSGAGRPPRRSICSLCVTTHTGGVALLVAPLAGPAGRQGNSVGAYVCSDLACSLYVRGLRETGTRIHESLTQEQRIDRLRDNLTGFLAKVAVGEAK</sequence>
<proteinExistence type="predicted"/>
<dbReference type="AlphaFoldDB" id="A0A066YH53"/>
<dbReference type="Pfam" id="PF16571">
    <property type="entry name" value="FBP_C"/>
    <property type="match status" value="1"/>
</dbReference>
<evidence type="ECO:0000313" key="2">
    <source>
        <dbReference type="EMBL" id="KDN80818.1"/>
    </source>
</evidence>
<dbReference type="InterPro" id="IPR032330">
    <property type="entry name" value="EF-G-binding_C"/>
</dbReference>
<evidence type="ECO:0000313" key="3">
    <source>
        <dbReference type="Proteomes" id="UP000027178"/>
    </source>
</evidence>
<protein>
    <recommendedName>
        <fullName evidence="1">Elongation factor G-binding protein C-terminal treble-clef zinc-finger domain-containing protein</fullName>
    </recommendedName>
</protein>
<dbReference type="HOGENOM" id="CLU_116295_0_0_11"/>
<dbReference type="EMBL" id="JNBY01000160">
    <property type="protein sequence ID" value="KDN80818.1"/>
    <property type="molecule type" value="Genomic_DNA"/>
</dbReference>
<feature type="domain" description="Elongation factor G-binding protein C-terminal treble-clef zinc-finger" evidence="1">
    <location>
        <begin position="49"/>
        <end position="162"/>
    </location>
</feature>
<comment type="caution">
    <text evidence="2">The sequence shown here is derived from an EMBL/GenBank/DDBJ whole genome shotgun (WGS) entry which is preliminary data.</text>
</comment>
<dbReference type="Proteomes" id="UP000027178">
    <property type="component" value="Unassembled WGS sequence"/>
</dbReference>
<name>A0A066YH53_9ACTN</name>
<gene>
    <name evidence="2" type="ORF">KCH_74530</name>
</gene>
<evidence type="ECO:0000259" key="1">
    <source>
        <dbReference type="Pfam" id="PF16571"/>
    </source>
</evidence>